<dbReference type="AlphaFoldDB" id="K0RAC2"/>
<dbReference type="eggNOG" id="KOG0800">
    <property type="taxonomic scope" value="Eukaryota"/>
</dbReference>
<reference evidence="7 8" key="1">
    <citation type="journal article" date="2012" name="Genome Biol.">
        <title>Genome and low-iron response of an oceanic diatom adapted to chronic iron limitation.</title>
        <authorList>
            <person name="Lommer M."/>
            <person name="Specht M."/>
            <person name="Roy A.S."/>
            <person name="Kraemer L."/>
            <person name="Andreson R."/>
            <person name="Gutowska M.A."/>
            <person name="Wolf J."/>
            <person name="Bergner S.V."/>
            <person name="Schilhabel M.B."/>
            <person name="Klostermeier U.C."/>
            <person name="Beiko R.G."/>
            <person name="Rosenstiel P."/>
            <person name="Hippler M."/>
            <person name="Laroche J."/>
        </authorList>
    </citation>
    <scope>NUCLEOTIDE SEQUENCE [LARGE SCALE GENOMIC DNA]</scope>
    <source>
        <strain evidence="7 8">CCMP1005</strain>
    </source>
</reference>
<dbReference type="GO" id="GO:0061630">
    <property type="term" value="F:ubiquitin protein ligase activity"/>
    <property type="evidence" value="ECO:0007669"/>
    <property type="project" value="TreeGrafter"/>
</dbReference>
<evidence type="ECO:0000256" key="3">
    <source>
        <dbReference type="ARBA" id="ARBA00022833"/>
    </source>
</evidence>
<keyword evidence="2 4" id="KW-0863">Zinc-finger</keyword>
<dbReference type="PROSITE" id="PS50089">
    <property type="entry name" value="ZF_RING_2"/>
    <property type="match status" value="1"/>
</dbReference>
<feature type="compositionally biased region" description="Pro residues" evidence="5">
    <location>
        <begin position="49"/>
        <end position="61"/>
    </location>
</feature>
<dbReference type="InterPro" id="IPR051834">
    <property type="entry name" value="RING_finger_E3_ligase"/>
</dbReference>
<evidence type="ECO:0000259" key="6">
    <source>
        <dbReference type="PROSITE" id="PS50089"/>
    </source>
</evidence>
<evidence type="ECO:0000256" key="2">
    <source>
        <dbReference type="ARBA" id="ARBA00022771"/>
    </source>
</evidence>
<feature type="compositionally biased region" description="Acidic residues" evidence="5">
    <location>
        <begin position="261"/>
        <end position="279"/>
    </location>
</feature>
<dbReference type="InterPro" id="IPR001841">
    <property type="entry name" value="Znf_RING"/>
</dbReference>
<feature type="domain" description="RING-type" evidence="6">
    <location>
        <begin position="336"/>
        <end position="377"/>
    </location>
</feature>
<evidence type="ECO:0000313" key="7">
    <source>
        <dbReference type="EMBL" id="EJK50125.1"/>
    </source>
</evidence>
<dbReference type="PANTHER" id="PTHR45931">
    <property type="entry name" value="SI:CH211-59O9.10"/>
    <property type="match status" value="1"/>
</dbReference>
<feature type="compositionally biased region" description="Polar residues" evidence="5">
    <location>
        <begin position="1"/>
        <end position="27"/>
    </location>
</feature>
<evidence type="ECO:0000256" key="1">
    <source>
        <dbReference type="ARBA" id="ARBA00022723"/>
    </source>
</evidence>
<name>K0RAC2_THAOC</name>
<dbReference type="EMBL" id="AGNL01044172">
    <property type="protein sequence ID" value="EJK50125.1"/>
    <property type="molecule type" value="Genomic_DNA"/>
</dbReference>
<sequence length="389" mass="42825">MPESPTKVNKTTTILSSAANKQLSSPTPEVKAPAKTGNGAATEAMILATPPPMRFPVPMQMPPIQGETDENDAEFALTPHRHPSPMQVNTPAAAGRLKRDNSDDGVTNDEVQLESSSVREGGPEADDDLDDFLDDLDAAYLAYENVGRDDDSPHASPSEEMGANGYADEFESPSTEESQESVEDEAGEVPDDSIDNPISRRHRETEEERLAREMEESEALARQLMEEEAILSIAASQNFLRQNADRFDSSDLAAIQAALAEETEDAGGDEVAADGEGGESNEMSYDALLRLGENIGDVKEERWRLVSKEKIEKLPTVKFLREMAEGKEENHTLVKCQVCQFKYEEGDELRALPCGHYFHAACIDEWLTNKDTCALCRKSIVEDEKDNKD</sequence>
<dbReference type="GO" id="GO:0008270">
    <property type="term" value="F:zinc ion binding"/>
    <property type="evidence" value="ECO:0007669"/>
    <property type="project" value="UniProtKB-KW"/>
</dbReference>
<evidence type="ECO:0000256" key="5">
    <source>
        <dbReference type="SAM" id="MobiDB-lite"/>
    </source>
</evidence>
<feature type="region of interest" description="Disordered" evidence="5">
    <location>
        <begin position="1"/>
        <end position="220"/>
    </location>
</feature>
<comment type="caution">
    <text evidence="7">The sequence shown here is derived from an EMBL/GenBank/DDBJ whole genome shotgun (WGS) entry which is preliminary data.</text>
</comment>
<gene>
    <name evidence="7" type="ORF">THAOC_30936</name>
</gene>
<dbReference type="CDD" id="cd16454">
    <property type="entry name" value="RING-H2_PA-TM-RING"/>
    <property type="match status" value="1"/>
</dbReference>
<dbReference type="PANTHER" id="PTHR45931:SF3">
    <property type="entry name" value="RING ZINC FINGER-CONTAINING PROTEIN"/>
    <property type="match status" value="1"/>
</dbReference>
<feature type="compositionally biased region" description="Basic and acidic residues" evidence="5">
    <location>
        <begin position="203"/>
        <end position="214"/>
    </location>
</feature>
<dbReference type="GO" id="GO:0006511">
    <property type="term" value="P:ubiquitin-dependent protein catabolic process"/>
    <property type="evidence" value="ECO:0007669"/>
    <property type="project" value="TreeGrafter"/>
</dbReference>
<dbReference type="SUPFAM" id="SSF57850">
    <property type="entry name" value="RING/U-box"/>
    <property type="match status" value="1"/>
</dbReference>
<evidence type="ECO:0000313" key="8">
    <source>
        <dbReference type="Proteomes" id="UP000266841"/>
    </source>
</evidence>
<dbReference type="GO" id="GO:0005634">
    <property type="term" value="C:nucleus"/>
    <property type="evidence" value="ECO:0007669"/>
    <property type="project" value="TreeGrafter"/>
</dbReference>
<keyword evidence="3" id="KW-0862">Zinc</keyword>
<dbReference type="Proteomes" id="UP000266841">
    <property type="component" value="Unassembled WGS sequence"/>
</dbReference>
<dbReference type="InterPro" id="IPR013083">
    <property type="entry name" value="Znf_RING/FYVE/PHD"/>
</dbReference>
<dbReference type="Gene3D" id="3.30.40.10">
    <property type="entry name" value="Zinc/RING finger domain, C3HC4 (zinc finger)"/>
    <property type="match status" value="1"/>
</dbReference>
<dbReference type="SMART" id="SM00184">
    <property type="entry name" value="RING"/>
    <property type="match status" value="1"/>
</dbReference>
<feature type="compositionally biased region" description="Acidic residues" evidence="5">
    <location>
        <begin position="123"/>
        <end position="137"/>
    </location>
</feature>
<dbReference type="OrthoDB" id="8062037at2759"/>
<proteinExistence type="predicted"/>
<keyword evidence="8" id="KW-1185">Reference proteome</keyword>
<organism evidence="7 8">
    <name type="scientific">Thalassiosira oceanica</name>
    <name type="common">Marine diatom</name>
    <dbReference type="NCBI Taxonomy" id="159749"/>
    <lineage>
        <taxon>Eukaryota</taxon>
        <taxon>Sar</taxon>
        <taxon>Stramenopiles</taxon>
        <taxon>Ochrophyta</taxon>
        <taxon>Bacillariophyta</taxon>
        <taxon>Coscinodiscophyceae</taxon>
        <taxon>Thalassiosirophycidae</taxon>
        <taxon>Thalassiosirales</taxon>
        <taxon>Thalassiosiraceae</taxon>
        <taxon>Thalassiosira</taxon>
    </lineage>
</organism>
<accession>K0RAC2</accession>
<dbReference type="Pfam" id="PF13639">
    <property type="entry name" value="zf-RING_2"/>
    <property type="match status" value="1"/>
</dbReference>
<protein>
    <recommendedName>
        <fullName evidence="6">RING-type domain-containing protein</fullName>
    </recommendedName>
</protein>
<feature type="region of interest" description="Disordered" evidence="5">
    <location>
        <begin position="261"/>
        <end position="280"/>
    </location>
</feature>
<feature type="compositionally biased region" description="Acidic residues" evidence="5">
    <location>
        <begin position="177"/>
        <end position="194"/>
    </location>
</feature>
<keyword evidence="1" id="KW-0479">Metal-binding</keyword>
<evidence type="ECO:0000256" key="4">
    <source>
        <dbReference type="PROSITE-ProRule" id="PRU00175"/>
    </source>
</evidence>
<feature type="compositionally biased region" description="Polar residues" evidence="5">
    <location>
        <begin position="109"/>
        <end position="118"/>
    </location>
</feature>